<evidence type="ECO:0008006" key="4">
    <source>
        <dbReference type="Google" id="ProtNLM"/>
    </source>
</evidence>
<dbReference type="AlphaFoldDB" id="A0A2H3BSR5"/>
<evidence type="ECO:0000313" key="2">
    <source>
        <dbReference type="EMBL" id="PBK73935.1"/>
    </source>
</evidence>
<dbReference type="Proteomes" id="UP000218334">
    <property type="component" value="Unassembled WGS sequence"/>
</dbReference>
<name>A0A2H3BSR5_9AGAR</name>
<dbReference type="EMBL" id="KZ293419">
    <property type="protein sequence ID" value="PBK73935.1"/>
    <property type="molecule type" value="Genomic_DNA"/>
</dbReference>
<feature type="chain" id="PRO_5013662159" description="Cyanovirin-N domain-containing protein" evidence="1">
    <location>
        <begin position="21"/>
        <end position="113"/>
    </location>
</feature>
<accession>A0A2H3BSR5</accession>
<keyword evidence="1" id="KW-0732">Signal</keyword>
<reference evidence="3" key="1">
    <citation type="journal article" date="2017" name="Nat. Ecol. Evol.">
        <title>Genome expansion and lineage-specific genetic innovations in the forest pathogenic fungi Armillaria.</title>
        <authorList>
            <person name="Sipos G."/>
            <person name="Prasanna A.N."/>
            <person name="Walter M.C."/>
            <person name="O'Connor E."/>
            <person name="Balint B."/>
            <person name="Krizsan K."/>
            <person name="Kiss B."/>
            <person name="Hess J."/>
            <person name="Varga T."/>
            <person name="Slot J."/>
            <person name="Riley R."/>
            <person name="Boka B."/>
            <person name="Rigling D."/>
            <person name="Barry K."/>
            <person name="Lee J."/>
            <person name="Mihaltcheva S."/>
            <person name="LaButti K."/>
            <person name="Lipzen A."/>
            <person name="Waldron R."/>
            <person name="Moloney N.M."/>
            <person name="Sperisen C."/>
            <person name="Kredics L."/>
            <person name="Vagvoelgyi C."/>
            <person name="Patrignani A."/>
            <person name="Fitzpatrick D."/>
            <person name="Nagy I."/>
            <person name="Doyle S."/>
            <person name="Anderson J.B."/>
            <person name="Grigoriev I.V."/>
            <person name="Gueldener U."/>
            <person name="Muensterkoetter M."/>
            <person name="Nagy L.G."/>
        </authorList>
    </citation>
    <scope>NUCLEOTIDE SEQUENCE [LARGE SCALE GENOMIC DNA]</scope>
    <source>
        <strain evidence="3">28-4</strain>
    </source>
</reference>
<sequence>MQTRLLLSIFLALCTMNIMATPSRRGTNYCSNGAKIDKDENTWASSVVLSRSLLGLSSLLISDGCDPSDSKGLKSAHNCKNAGGKYYLCKQGNGWTYSKVKNMLDLEKGECFL</sequence>
<evidence type="ECO:0000256" key="1">
    <source>
        <dbReference type="SAM" id="SignalP"/>
    </source>
</evidence>
<protein>
    <recommendedName>
        <fullName evidence="4">Cyanovirin-N domain-containing protein</fullName>
    </recommendedName>
</protein>
<feature type="signal peptide" evidence="1">
    <location>
        <begin position="1"/>
        <end position="20"/>
    </location>
</feature>
<proteinExistence type="predicted"/>
<keyword evidence="3" id="KW-1185">Reference proteome</keyword>
<gene>
    <name evidence="2" type="ORF">ARMSODRAFT_951469</name>
</gene>
<organism evidence="2 3">
    <name type="scientific">Armillaria solidipes</name>
    <dbReference type="NCBI Taxonomy" id="1076256"/>
    <lineage>
        <taxon>Eukaryota</taxon>
        <taxon>Fungi</taxon>
        <taxon>Dikarya</taxon>
        <taxon>Basidiomycota</taxon>
        <taxon>Agaricomycotina</taxon>
        <taxon>Agaricomycetes</taxon>
        <taxon>Agaricomycetidae</taxon>
        <taxon>Agaricales</taxon>
        <taxon>Marasmiineae</taxon>
        <taxon>Physalacriaceae</taxon>
        <taxon>Armillaria</taxon>
    </lineage>
</organism>
<evidence type="ECO:0000313" key="3">
    <source>
        <dbReference type="Proteomes" id="UP000218334"/>
    </source>
</evidence>